<keyword evidence="6" id="KW-1185">Reference proteome</keyword>
<dbReference type="PANTHER" id="PTHR38011">
    <property type="entry name" value="DIHYDROFOLATE REDUCTASE FAMILY PROTEIN (AFU_ORTHOLOGUE AFUA_8G06820)"/>
    <property type="match status" value="1"/>
</dbReference>
<dbReference type="InterPro" id="IPR002734">
    <property type="entry name" value="RibDG_C"/>
</dbReference>
<accession>A0ABN2NMP8</accession>
<evidence type="ECO:0000256" key="1">
    <source>
        <dbReference type="ARBA" id="ARBA00005104"/>
    </source>
</evidence>
<protein>
    <recommendedName>
        <fullName evidence="4">Bacterial bifunctional deaminase-reductase C-terminal domain-containing protein</fullName>
    </recommendedName>
</protein>
<dbReference type="Proteomes" id="UP001501094">
    <property type="component" value="Unassembled WGS sequence"/>
</dbReference>
<evidence type="ECO:0000256" key="3">
    <source>
        <dbReference type="ARBA" id="ARBA00023002"/>
    </source>
</evidence>
<keyword evidence="2" id="KW-0521">NADP</keyword>
<dbReference type="Pfam" id="PF01872">
    <property type="entry name" value="RibD_C"/>
    <property type="match status" value="1"/>
</dbReference>
<name>A0ABN2NMP8_9MICO</name>
<organism evidence="5 6">
    <name type="scientific">Myceligenerans crystallogenes</name>
    <dbReference type="NCBI Taxonomy" id="316335"/>
    <lineage>
        <taxon>Bacteria</taxon>
        <taxon>Bacillati</taxon>
        <taxon>Actinomycetota</taxon>
        <taxon>Actinomycetes</taxon>
        <taxon>Micrococcales</taxon>
        <taxon>Promicromonosporaceae</taxon>
        <taxon>Myceligenerans</taxon>
    </lineage>
</organism>
<reference evidence="5 6" key="1">
    <citation type="journal article" date="2019" name="Int. J. Syst. Evol. Microbiol.">
        <title>The Global Catalogue of Microorganisms (GCM) 10K type strain sequencing project: providing services to taxonomists for standard genome sequencing and annotation.</title>
        <authorList>
            <consortium name="The Broad Institute Genomics Platform"/>
            <consortium name="The Broad Institute Genome Sequencing Center for Infectious Disease"/>
            <person name="Wu L."/>
            <person name="Ma J."/>
        </authorList>
    </citation>
    <scope>NUCLEOTIDE SEQUENCE [LARGE SCALE GENOMIC DNA]</scope>
    <source>
        <strain evidence="5 6">JCM 14326</strain>
    </source>
</reference>
<dbReference type="SUPFAM" id="SSF53597">
    <property type="entry name" value="Dihydrofolate reductase-like"/>
    <property type="match status" value="1"/>
</dbReference>
<comment type="caution">
    <text evidence="5">The sequence shown here is derived from an EMBL/GenBank/DDBJ whole genome shotgun (WGS) entry which is preliminary data.</text>
</comment>
<sequence>MLLSAAASLDGYIDDSSADRLLLSNEEDLDRVDEVRAGVDAILVGANTIRADDPRLVVRSGERRAGRVADGRPATPVKVTVTTAGDLDPGARFFTGDGDKIVYTAGAAAPGLARLAEVATVVSLGAEVTPDKLLEDLAGRGIGRLMVEGGGAIHTMFLTAGLVDELQLVYAPFFVGDPDAPRFVRPGTFPQDAGHPMTLAETRAIGNCVLLRYLTNPLTATG</sequence>
<keyword evidence="3" id="KW-0560">Oxidoreductase</keyword>
<evidence type="ECO:0000256" key="2">
    <source>
        <dbReference type="ARBA" id="ARBA00022857"/>
    </source>
</evidence>
<evidence type="ECO:0000259" key="4">
    <source>
        <dbReference type="Pfam" id="PF01872"/>
    </source>
</evidence>
<proteinExistence type="predicted"/>
<dbReference type="EMBL" id="BAAANL010000010">
    <property type="protein sequence ID" value="GAA1874751.1"/>
    <property type="molecule type" value="Genomic_DNA"/>
</dbReference>
<dbReference type="Gene3D" id="3.40.430.10">
    <property type="entry name" value="Dihydrofolate Reductase, subunit A"/>
    <property type="match status" value="1"/>
</dbReference>
<dbReference type="InterPro" id="IPR024072">
    <property type="entry name" value="DHFR-like_dom_sf"/>
</dbReference>
<dbReference type="InterPro" id="IPR050765">
    <property type="entry name" value="Riboflavin_Biosynth_HTPR"/>
</dbReference>
<feature type="domain" description="Bacterial bifunctional deaminase-reductase C-terminal" evidence="4">
    <location>
        <begin position="3"/>
        <end position="210"/>
    </location>
</feature>
<gene>
    <name evidence="5" type="ORF">GCM10009751_37950</name>
</gene>
<evidence type="ECO:0000313" key="5">
    <source>
        <dbReference type="EMBL" id="GAA1874751.1"/>
    </source>
</evidence>
<comment type="pathway">
    <text evidence="1">Cofactor biosynthesis; riboflavin biosynthesis.</text>
</comment>
<evidence type="ECO:0000313" key="6">
    <source>
        <dbReference type="Proteomes" id="UP001501094"/>
    </source>
</evidence>
<dbReference type="PANTHER" id="PTHR38011:SF7">
    <property type="entry name" value="2,5-DIAMINO-6-RIBOSYLAMINO-4(3H)-PYRIMIDINONE 5'-PHOSPHATE REDUCTASE"/>
    <property type="match status" value="1"/>
</dbReference>